<organism evidence="1 2">
    <name type="scientific">Amphritea atlantica</name>
    <dbReference type="NCBI Taxonomy" id="355243"/>
    <lineage>
        <taxon>Bacteria</taxon>
        <taxon>Pseudomonadati</taxon>
        <taxon>Pseudomonadota</taxon>
        <taxon>Gammaproteobacteria</taxon>
        <taxon>Oceanospirillales</taxon>
        <taxon>Oceanospirillaceae</taxon>
        <taxon>Amphritea</taxon>
    </lineage>
</organism>
<sequence length="76" mass="8417">MYNNPMHAEPGYVAQLFVVSLRSILPQKLLQSAGPVIGALAPYVIHTFSDEKEYNGYFSNNGVQAREKDGSLNYPV</sequence>
<protein>
    <submittedName>
        <fullName evidence="1">Uncharacterized protein</fullName>
    </submittedName>
</protein>
<name>A0A1H9IF35_9GAMM</name>
<dbReference type="STRING" id="355243.SAMN03080615_02521"/>
<gene>
    <name evidence="1" type="ORF">SAMN03080615_02521</name>
</gene>
<evidence type="ECO:0000313" key="2">
    <source>
        <dbReference type="Proteomes" id="UP000198749"/>
    </source>
</evidence>
<dbReference type="Proteomes" id="UP000198749">
    <property type="component" value="Unassembled WGS sequence"/>
</dbReference>
<evidence type="ECO:0000313" key="1">
    <source>
        <dbReference type="EMBL" id="SEQ73189.1"/>
    </source>
</evidence>
<dbReference type="EMBL" id="FOGB01000007">
    <property type="protein sequence ID" value="SEQ73189.1"/>
    <property type="molecule type" value="Genomic_DNA"/>
</dbReference>
<dbReference type="AlphaFoldDB" id="A0A1H9IF35"/>
<proteinExistence type="predicted"/>
<reference evidence="2" key="1">
    <citation type="submission" date="2016-10" db="EMBL/GenBank/DDBJ databases">
        <authorList>
            <person name="Varghese N."/>
            <person name="Submissions S."/>
        </authorList>
    </citation>
    <scope>NUCLEOTIDE SEQUENCE [LARGE SCALE GENOMIC DNA]</scope>
    <source>
        <strain evidence="2">DSM 18887</strain>
    </source>
</reference>
<accession>A0A1H9IF35</accession>
<keyword evidence="2" id="KW-1185">Reference proteome</keyword>